<proteinExistence type="predicted"/>
<dbReference type="RefSeq" id="WP_219964143.1">
    <property type="nucleotide sequence ID" value="NZ_JAGFNZ010000001.1"/>
</dbReference>
<comment type="caution">
    <text evidence="1">The sequence shown here is derived from an EMBL/GenBank/DDBJ whole genome shotgun (WGS) entry which is preliminary data.</text>
</comment>
<dbReference type="InterPro" id="IPR036866">
    <property type="entry name" value="RibonucZ/Hydroxyglut_hydro"/>
</dbReference>
<reference evidence="1 2" key="1">
    <citation type="submission" date="2021-03" db="EMBL/GenBank/DDBJ databases">
        <title>Caproiciproducens sp. nov. isolated from feces of cow.</title>
        <authorList>
            <person name="Choi J.-Y."/>
        </authorList>
    </citation>
    <scope>NUCLEOTIDE SEQUENCE [LARGE SCALE GENOMIC DNA]</scope>
    <source>
        <strain evidence="1 2">AGMB10547</strain>
    </source>
</reference>
<dbReference type="EMBL" id="JAGFNZ010000001">
    <property type="protein sequence ID" value="MBW7571757.1"/>
    <property type="molecule type" value="Genomic_DNA"/>
</dbReference>
<dbReference type="PANTHER" id="PTHR42967">
    <property type="entry name" value="METAL DEPENDENT HYDROLASE"/>
    <property type="match status" value="1"/>
</dbReference>
<gene>
    <name evidence="1" type="ORF">J5W02_02920</name>
</gene>
<evidence type="ECO:0000313" key="1">
    <source>
        <dbReference type="EMBL" id="MBW7571757.1"/>
    </source>
</evidence>
<name>A0ABS7DKZ2_9FIRM</name>
<evidence type="ECO:0000313" key="2">
    <source>
        <dbReference type="Proteomes" id="UP000719942"/>
    </source>
</evidence>
<dbReference type="Pfam" id="PF13483">
    <property type="entry name" value="Lactamase_B_3"/>
    <property type="match status" value="1"/>
</dbReference>
<dbReference type="SUPFAM" id="SSF56281">
    <property type="entry name" value="Metallo-hydrolase/oxidoreductase"/>
    <property type="match status" value="1"/>
</dbReference>
<organism evidence="1 2">
    <name type="scientific">Caproiciproducens faecalis</name>
    <dbReference type="NCBI Taxonomy" id="2820301"/>
    <lineage>
        <taxon>Bacteria</taxon>
        <taxon>Bacillati</taxon>
        <taxon>Bacillota</taxon>
        <taxon>Clostridia</taxon>
        <taxon>Eubacteriales</taxon>
        <taxon>Acutalibacteraceae</taxon>
        <taxon>Caproiciproducens</taxon>
    </lineage>
</organism>
<dbReference type="Gene3D" id="3.60.15.10">
    <property type="entry name" value="Ribonuclease Z/Hydroxyacylglutathione hydrolase-like"/>
    <property type="match status" value="1"/>
</dbReference>
<accession>A0ABS7DKZ2</accession>
<protein>
    <submittedName>
        <fullName evidence="1">MBL fold metallo-hydrolase</fullName>
    </submittedName>
</protein>
<keyword evidence="2" id="KW-1185">Reference proteome</keyword>
<dbReference type="Proteomes" id="UP000719942">
    <property type="component" value="Unassembled WGS sequence"/>
</dbReference>
<dbReference type="PANTHER" id="PTHR42967:SF1">
    <property type="entry name" value="MBL FOLD METALLO-HYDROLASE"/>
    <property type="match status" value="1"/>
</dbReference>
<sequence length="242" mass="27813">MKTEIRYLYNSGFSLKTDSHLFIFDYYLDSPKGCGSDKGVVDPKETEDQNVVVFVSHSHPDHYNPKIFSWRKTIGNIRYILSDDIKTQEDVIKVSPGKEYDLGDLSVRTLESTDIGVAFLVKADGLCIYHAGDLNDWYWNGEPDSDNSEMTRRYREQIDTLKDEKIDIAFVPADPRLEDNALRGLDYFMKTVGADLVVPMHFSENTSVFEELKADSRTESYREKIAFFSRRGELISFQKSEA</sequence>